<organism evidence="9 11">
    <name type="scientific">Adineta steineri</name>
    <dbReference type="NCBI Taxonomy" id="433720"/>
    <lineage>
        <taxon>Eukaryota</taxon>
        <taxon>Metazoa</taxon>
        <taxon>Spiralia</taxon>
        <taxon>Gnathifera</taxon>
        <taxon>Rotifera</taxon>
        <taxon>Eurotatoria</taxon>
        <taxon>Bdelloidea</taxon>
        <taxon>Adinetida</taxon>
        <taxon>Adinetidae</taxon>
        <taxon>Adineta</taxon>
    </lineage>
</organism>
<keyword evidence="6 8" id="KW-1133">Transmembrane helix</keyword>
<dbReference type="Proteomes" id="UP000663832">
    <property type="component" value="Unassembled WGS sequence"/>
</dbReference>
<feature type="transmembrane region" description="Helical" evidence="8">
    <location>
        <begin position="645"/>
        <end position="668"/>
    </location>
</feature>
<sequence length="697" mass="78629">MASENITIHGDEYKNVTLLNAYTEAEMTQFEEVGGTCSNKDNPNEACCTVRSVVIGLVFVLGMSYLHQWTNFQLTGTFISSALTVVLVYPFGILWAKVVPYAKPFTLKEHGFVMIMTNVAWMYYSTFTYATLSTLKVLELDNLNFAYYFGFVLSIQFLGFGLAGILRRFLVWPADVIWPQNLPLIAVLRTLHEYKRDGPLASYNNTEKRSWWKTLTRKPLFFFFGIAIVTFIYEWFPMCIMPILRTFSWMCMIQPNSNALAQLTAVRGLAIGGGGLTFDWYEITKYLGSPLILPGWALGNIAIGFVLIVWIIVPIVYGTNVRDLRSNAIGGVVSADFTTISLVTAFTSFACVSAVFVHTILFYGVKIWNLIRSRANTNMGNDMHNRLMSLYPQVPDWWYLELFAPALVIACVVCDHSGWLNWYWVLFSLFIGAVFVLPFGYVSSITGQLLHNLSVYYICVLVVQGLPFESSARKAYTFIALSYVLFAQTLTLVQDMKLGHYLKIGPRPLFAAQCLAGLECCTFSIGIRYMYIKDGAIGTAWSLFNETKIGWNLLNDYVGFFYGKNAANQHLLWAFVLGAALPIPGWYLSRYPRFRSLKLLHWPLILITIGWMPAIVSAGALVTWLIIGISVYYAFGKYGFRQRHIYLTSGALDLGVNLTLIISNLALYNQNISFVSWWGNRGISQLDTCQLAVKTSS</sequence>
<dbReference type="EMBL" id="CAJNOI010000096">
    <property type="protein sequence ID" value="CAF1050544.1"/>
    <property type="molecule type" value="Genomic_DNA"/>
</dbReference>
<feature type="transmembrane region" description="Helical" evidence="8">
    <location>
        <begin position="600"/>
        <end position="633"/>
    </location>
</feature>
<evidence type="ECO:0000256" key="8">
    <source>
        <dbReference type="SAM" id="Phobius"/>
    </source>
</evidence>
<dbReference type="EMBL" id="CAJNOM010000072">
    <property type="protein sequence ID" value="CAF0980627.1"/>
    <property type="molecule type" value="Genomic_DNA"/>
</dbReference>
<dbReference type="Proteomes" id="UP000663877">
    <property type="component" value="Unassembled WGS sequence"/>
</dbReference>
<evidence type="ECO:0000256" key="1">
    <source>
        <dbReference type="ARBA" id="ARBA00004141"/>
    </source>
</evidence>
<feature type="transmembrane region" description="Helical" evidence="8">
    <location>
        <begin position="397"/>
        <end position="416"/>
    </location>
</feature>
<comment type="subcellular location">
    <subcellularLocation>
        <location evidence="1">Membrane</location>
        <topology evidence="1">Multi-pass membrane protein</topology>
    </subcellularLocation>
</comment>
<evidence type="ECO:0000256" key="3">
    <source>
        <dbReference type="ARBA" id="ARBA00022692"/>
    </source>
</evidence>
<keyword evidence="3 8" id="KW-0812">Transmembrane</keyword>
<dbReference type="InterPro" id="IPR004648">
    <property type="entry name" value="Oligpept_transpt"/>
</dbReference>
<evidence type="ECO:0000256" key="5">
    <source>
        <dbReference type="ARBA" id="ARBA00022927"/>
    </source>
</evidence>
<evidence type="ECO:0000256" key="7">
    <source>
        <dbReference type="ARBA" id="ARBA00023136"/>
    </source>
</evidence>
<feature type="transmembrane region" description="Helical" evidence="8">
    <location>
        <begin position="337"/>
        <end position="365"/>
    </location>
</feature>
<dbReference type="NCBIfam" id="TIGR00728">
    <property type="entry name" value="OPT_sfam"/>
    <property type="match status" value="1"/>
</dbReference>
<dbReference type="Pfam" id="PF03169">
    <property type="entry name" value="OPT"/>
    <property type="match status" value="1"/>
</dbReference>
<name>A0A814FBK1_9BILA</name>
<feature type="transmembrane region" description="Helical" evidence="8">
    <location>
        <begin position="474"/>
        <end position="493"/>
    </location>
</feature>
<evidence type="ECO:0000256" key="2">
    <source>
        <dbReference type="ARBA" id="ARBA00022448"/>
    </source>
</evidence>
<accession>A0A814FBK1</accession>
<keyword evidence="4" id="KW-0571">Peptide transport</keyword>
<evidence type="ECO:0000256" key="4">
    <source>
        <dbReference type="ARBA" id="ARBA00022856"/>
    </source>
</evidence>
<feature type="transmembrane region" description="Helical" evidence="8">
    <location>
        <begin position="145"/>
        <end position="166"/>
    </location>
</feature>
<feature type="transmembrane region" description="Helical" evidence="8">
    <location>
        <begin position="220"/>
        <end position="244"/>
    </location>
</feature>
<feature type="transmembrane region" description="Helical" evidence="8">
    <location>
        <begin position="48"/>
        <end position="66"/>
    </location>
</feature>
<evidence type="ECO:0000313" key="9">
    <source>
        <dbReference type="EMBL" id="CAF0980627.1"/>
    </source>
</evidence>
<evidence type="ECO:0000313" key="10">
    <source>
        <dbReference type="EMBL" id="CAF1050544.1"/>
    </source>
</evidence>
<feature type="transmembrane region" description="Helical" evidence="8">
    <location>
        <begin position="78"/>
        <end position="99"/>
    </location>
</feature>
<feature type="transmembrane region" description="Helical" evidence="8">
    <location>
        <begin position="449"/>
        <end position="468"/>
    </location>
</feature>
<dbReference type="PANTHER" id="PTHR22601">
    <property type="entry name" value="ISP4 LIKE PROTEIN"/>
    <property type="match status" value="1"/>
</dbReference>
<dbReference type="OrthoDB" id="9986677at2759"/>
<gene>
    <name evidence="10" type="ORF">BJG266_LOCUS18588</name>
    <name evidence="9" type="ORF">QVE165_LOCUS13841</name>
</gene>
<feature type="transmembrane region" description="Helical" evidence="8">
    <location>
        <begin position="422"/>
        <end position="442"/>
    </location>
</feature>
<keyword evidence="11" id="KW-1185">Reference proteome</keyword>
<dbReference type="AlphaFoldDB" id="A0A814FBK1"/>
<evidence type="ECO:0000256" key="6">
    <source>
        <dbReference type="ARBA" id="ARBA00022989"/>
    </source>
</evidence>
<feature type="transmembrane region" description="Helical" evidence="8">
    <location>
        <begin position="571"/>
        <end position="588"/>
    </location>
</feature>
<keyword evidence="5" id="KW-0653">Protein transport</keyword>
<comment type="caution">
    <text evidence="9">The sequence shown here is derived from an EMBL/GenBank/DDBJ whole genome shotgun (WGS) entry which is preliminary data.</text>
</comment>
<evidence type="ECO:0000313" key="11">
    <source>
        <dbReference type="Proteomes" id="UP000663832"/>
    </source>
</evidence>
<proteinExistence type="predicted"/>
<protein>
    <submittedName>
        <fullName evidence="9">Uncharacterized protein</fullName>
    </submittedName>
</protein>
<dbReference type="InterPro" id="IPR004813">
    <property type="entry name" value="OPT"/>
</dbReference>
<reference evidence="9" key="1">
    <citation type="submission" date="2021-02" db="EMBL/GenBank/DDBJ databases">
        <authorList>
            <person name="Nowell W R."/>
        </authorList>
    </citation>
    <scope>NUCLEOTIDE SEQUENCE</scope>
</reference>
<dbReference type="GO" id="GO:0016020">
    <property type="term" value="C:membrane"/>
    <property type="evidence" value="ECO:0007669"/>
    <property type="project" value="UniProtKB-SubCell"/>
</dbReference>
<dbReference type="GO" id="GO:0015031">
    <property type="term" value="P:protein transport"/>
    <property type="evidence" value="ECO:0007669"/>
    <property type="project" value="UniProtKB-KW"/>
</dbReference>
<dbReference type="GO" id="GO:0035673">
    <property type="term" value="F:oligopeptide transmembrane transporter activity"/>
    <property type="evidence" value="ECO:0007669"/>
    <property type="project" value="InterPro"/>
</dbReference>
<feature type="transmembrane region" description="Helical" evidence="8">
    <location>
        <begin position="111"/>
        <end position="133"/>
    </location>
</feature>
<keyword evidence="7 8" id="KW-0472">Membrane</keyword>
<feature type="transmembrane region" description="Helical" evidence="8">
    <location>
        <begin position="293"/>
        <end position="317"/>
    </location>
</feature>
<keyword evidence="2" id="KW-0813">Transport</keyword>